<dbReference type="Proteomes" id="UP001519460">
    <property type="component" value="Unassembled WGS sequence"/>
</dbReference>
<reference evidence="11 12" key="1">
    <citation type="journal article" date="2023" name="Sci. Data">
        <title>Genome assembly of the Korean intertidal mud-creeper Batillaria attramentaria.</title>
        <authorList>
            <person name="Patra A.K."/>
            <person name="Ho P.T."/>
            <person name="Jun S."/>
            <person name="Lee S.J."/>
            <person name="Kim Y."/>
            <person name="Won Y.J."/>
        </authorList>
    </citation>
    <scope>NUCLEOTIDE SEQUENCE [LARGE SCALE GENOMIC DNA]</scope>
    <source>
        <strain evidence="11">Wonlab-2016</strain>
    </source>
</reference>
<feature type="compositionally biased region" description="Basic and acidic residues" evidence="9">
    <location>
        <begin position="802"/>
        <end position="815"/>
    </location>
</feature>
<accession>A0ABD0LBA1</accession>
<dbReference type="EMBL" id="JACVVK020000066">
    <property type="protein sequence ID" value="KAK7496525.1"/>
    <property type="molecule type" value="Genomic_DNA"/>
</dbReference>
<protein>
    <recommendedName>
        <fullName evidence="4">Protein inturned</fullName>
    </recommendedName>
    <alternativeName>
        <fullName evidence="8">Inturned planar cell polarity effector homolog</fullName>
    </alternativeName>
</protein>
<dbReference type="InterPro" id="IPR043989">
    <property type="entry name" value="CCZ1/INTU/HSP4_longin_3"/>
</dbReference>
<dbReference type="Pfam" id="PF19031">
    <property type="entry name" value="Intu_longin_1"/>
    <property type="match status" value="1"/>
</dbReference>
<evidence type="ECO:0000256" key="5">
    <source>
        <dbReference type="ARBA" id="ARBA00022473"/>
    </source>
</evidence>
<evidence type="ECO:0000259" key="10">
    <source>
        <dbReference type="PROSITE" id="PS50106"/>
    </source>
</evidence>
<dbReference type="InterPro" id="IPR039151">
    <property type="entry name" value="INTU"/>
</dbReference>
<dbReference type="Pfam" id="PF00595">
    <property type="entry name" value="PDZ"/>
    <property type="match status" value="1"/>
</dbReference>
<feature type="region of interest" description="Disordered" evidence="9">
    <location>
        <begin position="85"/>
        <end position="171"/>
    </location>
</feature>
<keyword evidence="7" id="KW-0970">Cilium biogenesis/degradation</keyword>
<name>A0ABD0LBA1_9CAEN</name>
<dbReference type="InterPro" id="IPR036034">
    <property type="entry name" value="PDZ_sf"/>
</dbReference>
<dbReference type="AlphaFoldDB" id="A0ABD0LBA1"/>
<dbReference type="Pfam" id="PF19032">
    <property type="entry name" value="Intu_longin_2"/>
    <property type="match status" value="1"/>
</dbReference>
<dbReference type="Gene3D" id="2.30.42.10">
    <property type="match status" value="1"/>
</dbReference>
<feature type="compositionally biased region" description="Basic and acidic residues" evidence="9">
    <location>
        <begin position="140"/>
        <end position="153"/>
    </location>
</feature>
<evidence type="ECO:0000256" key="8">
    <source>
        <dbReference type="ARBA" id="ARBA00032633"/>
    </source>
</evidence>
<evidence type="ECO:0000256" key="3">
    <source>
        <dbReference type="ARBA" id="ARBA00010034"/>
    </source>
</evidence>
<dbReference type="SUPFAM" id="SSF50156">
    <property type="entry name" value="PDZ domain-like"/>
    <property type="match status" value="1"/>
</dbReference>
<gene>
    <name evidence="11" type="ORF">BaRGS_00012177</name>
</gene>
<feature type="compositionally biased region" description="Low complexity" evidence="9">
    <location>
        <begin position="848"/>
        <end position="858"/>
    </location>
</feature>
<sequence length="1036" mass="114009">MAYFPSFKPFYDPDKEQEVYREQDGSLRVRSRPLTPPGVSVFGGCRPDPGNGVDGIHKIESSWSRHVHPEQGDLFYIEVDGKTRARSNSLPRDQLHTPPRPARHDNVDTLSRQDGMRHSDSAVPPPRLSRCSGSEEDEEEKMRSRTELRKKSEQLQQALRKKQNQPKNGAVRLAGKFQKTPKSHRTALEPALIQQNNSKVLLAHNSTNSYETSNGVTTKQNGAMQQQIQQQNGRQLKDVTLLPDFSKRTDLSGSNCKVNGAELVELLLGVVLCRYNQRPPSGAGVNGDSGGGVRHEKKGGKLVVQGIVSGSAADKSGKIHRGDMLVYLNGQEVTWSNLASLIQSVKAEVKLTFQVPKIIGPTSCSTSATVSSSRLPAYHNLCMLVTGRDIFYVQQQLLQHTCVAMYLTLVSSSDETSSRDDIIYSFPAQEETLTTLRGLFLTLSSSLHDVVQSGAKSSTLEISGRLVNIVYHKHGPDVLLMAALNDRLPLPVLQSAMEDVRRMLCTVFGAVDRAFRDGESGQLDQVFALLFHRLLCKSGSDMQGSQSSEKSSTVNAAALTALEVMPSSQLIQLSEENRLICDEILSEFEAVDFDDYLEDSELYSRRSYSVLGCSLFYKNYLVCSHLLESDHRDIYSFLKCHSLLALAARQPIDELVVWQEVHLTRRSSESAAETNIGYQEPTARWFMLIVGMKHFLLATLVEAGGCSQEAVGRPGPHPLFVDQARATLVQLDTDEVHMSACCQERLSEDCETSMVVSAERYFTRSKPGREDMGAAVKSPTSAKPPSPGRASSENGFRYRSSPRTDRRPGEGDVNDRNQAGSVGDAGLMRRQGSKLSYGSNDSGGSGSSAGAPKSKSSRFSSLLDMSSIGRSMSALHIDTVGSPVSQGKLTRGHDNVLFHFIHHNDLEGVLVMPADLDPPPASDSVHAEVLANFHRCVLNIRSLFYARDAHQAKADGQHLFQCESSVTQCVEEHGVLFQCPVTPVASNDRRQQQFSGYWVVGRRFSSDGVKQELYVCFHESASQCLVEMAFALGFGT</sequence>
<dbReference type="GO" id="GO:0030030">
    <property type="term" value="P:cell projection organization"/>
    <property type="evidence" value="ECO:0007669"/>
    <property type="project" value="UniProtKB-KW"/>
</dbReference>
<evidence type="ECO:0000256" key="2">
    <source>
        <dbReference type="ARBA" id="ARBA00004241"/>
    </source>
</evidence>
<evidence type="ECO:0000256" key="1">
    <source>
        <dbReference type="ARBA" id="ARBA00004120"/>
    </source>
</evidence>
<organism evidence="11 12">
    <name type="scientific">Batillaria attramentaria</name>
    <dbReference type="NCBI Taxonomy" id="370345"/>
    <lineage>
        <taxon>Eukaryota</taxon>
        <taxon>Metazoa</taxon>
        <taxon>Spiralia</taxon>
        <taxon>Lophotrochozoa</taxon>
        <taxon>Mollusca</taxon>
        <taxon>Gastropoda</taxon>
        <taxon>Caenogastropoda</taxon>
        <taxon>Sorbeoconcha</taxon>
        <taxon>Cerithioidea</taxon>
        <taxon>Batillariidae</taxon>
        <taxon>Batillaria</taxon>
    </lineage>
</organism>
<dbReference type="InterPro" id="IPR001478">
    <property type="entry name" value="PDZ"/>
</dbReference>
<feature type="region of interest" description="Disordered" evidence="9">
    <location>
        <begin position="761"/>
        <end position="858"/>
    </location>
</feature>
<feature type="domain" description="PDZ" evidence="10">
    <location>
        <begin position="269"/>
        <end position="357"/>
    </location>
</feature>
<evidence type="ECO:0000313" key="11">
    <source>
        <dbReference type="EMBL" id="KAK7496525.1"/>
    </source>
</evidence>
<dbReference type="Pfam" id="PF19033">
    <property type="entry name" value="Intu_longin_3"/>
    <property type="match status" value="1"/>
</dbReference>
<dbReference type="PANTHER" id="PTHR21082:SF4">
    <property type="entry name" value="PROTEIN INTURNED"/>
    <property type="match status" value="1"/>
</dbReference>
<keyword evidence="5" id="KW-0217">Developmental protein</keyword>
<evidence type="ECO:0000256" key="4">
    <source>
        <dbReference type="ARBA" id="ARBA00015639"/>
    </source>
</evidence>
<evidence type="ECO:0000256" key="7">
    <source>
        <dbReference type="ARBA" id="ARBA00022794"/>
    </source>
</evidence>
<evidence type="ECO:0000313" key="12">
    <source>
        <dbReference type="Proteomes" id="UP001519460"/>
    </source>
</evidence>
<dbReference type="CDD" id="cd00136">
    <property type="entry name" value="PDZ_canonical"/>
    <property type="match status" value="1"/>
</dbReference>
<dbReference type="InterPro" id="IPR043988">
    <property type="entry name" value="CCZ1/INTU_longin_2"/>
</dbReference>
<evidence type="ECO:0000256" key="6">
    <source>
        <dbReference type="ARBA" id="ARBA00022490"/>
    </source>
</evidence>
<keyword evidence="6" id="KW-0963">Cytoplasm</keyword>
<comment type="subcellular location">
    <subcellularLocation>
        <location evidence="2">Cell surface</location>
    </subcellularLocation>
    <subcellularLocation>
        <location evidence="1">Cytoplasm</location>
        <location evidence="1">Cytoskeleton</location>
        <location evidence="1">Cilium basal body</location>
    </subcellularLocation>
</comment>
<dbReference type="GO" id="GO:0009986">
    <property type="term" value="C:cell surface"/>
    <property type="evidence" value="ECO:0007669"/>
    <property type="project" value="UniProtKB-SubCell"/>
</dbReference>
<comment type="caution">
    <text evidence="11">The sequence shown here is derived from an EMBL/GenBank/DDBJ whole genome shotgun (WGS) entry which is preliminary data.</text>
</comment>
<evidence type="ECO:0000256" key="9">
    <source>
        <dbReference type="SAM" id="MobiDB-lite"/>
    </source>
</evidence>
<comment type="similarity">
    <text evidence="3">Belongs to the inturned family.</text>
</comment>
<proteinExistence type="inferred from homology"/>
<dbReference type="PROSITE" id="PS50106">
    <property type="entry name" value="PDZ"/>
    <property type="match status" value="1"/>
</dbReference>
<dbReference type="PANTHER" id="PTHR21082">
    <property type="entry name" value="PROTEIN INTURNED"/>
    <property type="match status" value="1"/>
</dbReference>
<dbReference type="InterPro" id="IPR043987">
    <property type="entry name" value="CCZ1/INTU/HSP4_longin_1"/>
</dbReference>
<dbReference type="SMART" id="SM00228">
    <property type="entry name" value="PDZ"/>
    <property type="match status" value="1"/>
</dbReference>
<keyword evidence="12" id="KW-1185">Reference proteome</keyword>